<dbReference type="EMBL" id="JALGCL010000001">
    <property type="protein sequence ID" value="MCJ0824817.1"/>
    <property type="molecule type" value="Genomic_DNA"/>
</dbReference>
<organism evidence="1 2">
    <name type="scientific">Cognatiluteimonas sedimenti</name>
    <dbReference type="NCBI Taxonomy" id="2927791"/>
    <lineage>
        <taxon>Bacteria</taxon>
        <taxon>Pseudomonadati</taxon>
        <taxon>Pseudomonadota</taxon>
        <taxon>Gammaproteobacteria</taxon>
        <taxon>Lysobacterales</taxon>
        <taxon>Lysobacteraceae</taxon>
        <taxon>Cognatiluteimonas</taxon>
    </lineage>
</organism>
<dbReference type="RefSeq" id="WP_243318894.1">
    <property type="nucleotide sequence ID" value="NZ_JALGCL010000001.1"/>
</dbReference>
<keyword evidence="2" id="KW-1185">Reference proteome</keyword>
<gene>
    <name evidence="1" type="ORF">MQC88_02395</name>
</gene>
<reference evidence="1 2" key="1">
    <citation type="submission" date="2022-03" db="EMBL/GenBank/DDBJ databases">
        <title>Luteimonas soily sp. nov., a novel bacterium isolated from the soil.</title>
        <authorList>
            <person name="Zhang X."/>
        </authorList>
    </citation>
    <scope>NUCLEOTIDE SEQUENCE [LARGE SCALE GENOMIC DNA]</scope>
    <source>
        <strain evidence="1 2">50</strain>
    </source>
</reference>
<evidence type="ECO:0000313" key="2">
    <source>
        <dbReference type="Proteomes" id="UP001165423"/>
    </source>
</evidence>
<accession>A0ABT0A1F1</accession>
<protein>
    <recommendedName>
        <fullName evidence="3">DUF2169 domain-containing protein</fullName>
    </recommendedName>
</protein>
<dbReference type="Proteomes" id="UP001165423">
    <property type="component" value="Unassembled WGS sequence"/>
</dbReference>
<sequence>MQPGRDRTSMKLQIHGQSMRLRIDEAELARLLAGETILNSTMFAPERIFAQSLALHPAPLPLLGPVADGWALRLPRAAVADYVLRLPCREALAFELPLPGDASLSLRFEVDVRDSLQARGPRRRALPAG</sequence>
<name>A0ABT0A1F1_9GAMM</name>
<proteinExistence type="predicted"/>
<comment type="caution">
    <text evidence="1">The sequence shown here is derived from an EMBL/GenBank/DDBJ whole genome shotgun (WGS) entry which is preliminary data.</text>
</comment>
<evidence type="ECO:0008006" key="3">
    <source>
        <dbReference type="Google" id="ProtNLM"/>
    </source>
</evidence>
<evidence type="ECO:0000313" key="1">
    <source>
        <dbReference type="EMBL" id="MCJ0824817.1"/>
    </source>
</evidence>